<organism evidence="1 2">
    <name type="scientific">Muriicola marianensis</name>
    <dbReference type="NCBI Taxonomy" id="1324801"/>
    <lineage>
        <taxon>Bacteria</taxon>
        <taxon>Pseudomonadati</taxon>
        <taxon>Bacteroidota</taxon>
        <taxon>Flavobacteriia</taxon>
        <taxon>Flavobacteriales</taxon>
        <taxon>Flavobacteriaceae</taxon>
        <taxon>Muriicola</taxon>
    </lineage>
</organism>
<gene>
    <name evidence="1" type="ORF">GCM10011361_19500</name>
</gene>
<reference evidence="2" key="1">
    <citation type="journal article" date="2019" name="Int. J. Syst. Evol. Microbiol.">
        <title>The Global Catalogue of Microorganisms (GCM) 10K type strain sequencing project: providing services to taxonomists for standard genome sequencing and annotation.</title>
        <authorList>
            <consortium name="The Broad Institute Genomics Platform"/>
            <consortium name="The Broad Institute Genome Sequencing Center for Infectious Disease"/>
            <person name="Wu L."/>
            <person name="Ma J."/>
        </authorList>
    </citation>
    <scope>NUCLEOTIDE SEQUENCE [LARGE SCALE GENOMIC DNA]</scope>
    <source>
        <strain evidence="2">CGMCC 1.12606</strain>
    </source>
</reference>
<proteinExistence type="predicted"/>
<evidence type="ECO:0000313" key="1">
    <source>
        <dbReference type="EMBL" id="GGD52938.1"/>
    </source>
</evidence>
<comment type="caution">
    <text evidence="1">The sequence shown here is derived from an EMBL/GenBank/DDBJ whole genome shotgun (WGS) entry which is preliminary data.</text>
</comment>
<dbReference type="EMBL" id="BMFH01000001">
    <property type="protein sequence ID" value="GGD52938.1"/>
    <property type="molecule type" value="Genomic_DNA"/>
</dbReference>
<dbReference type="InterPro" id="IPR011256">
    <property type="entry name" value="Reg_factor_effector_dom_sf"/>
</dbReference>
<name>A0ABQ1QZI9_9FLAO</name>
<dbReference type="RefSeq" id="WP_188370484.1">
    <property type="nucleotide sequence ID" value="NZ_BMFH01000001.1"/>
</dbReference>
<accession>A0ABQ1QZI9</accession>
<dbReference type="SUPFAM" id="SSF55136">
    <property type="entry name" value="Probable bacterial effector-binding domain"/>
    <property type="match status" value="1"/>
</dbReference>
<protein>
    <recommendedName>
        <fullName evidence="3">AraC family transcriptional regulator</fullName>
    </recommendedName>
</protein>
<dbReference type="Gene3D" id="3.20.80.10">
    <property type="entry name" value="Regulatory factor, effector binding domain"/>
    <property type="match status" value="1"/>
</dbReference>
<sequence length="299" mass="34368">MKKALIALTFLIAGGIIAYLFIYPYDYLVTLEAKANRGTVNQIVKLWNTSLDDSSIEAGANLEELRQTLHFGDSTHIYDWRISAVNDSVSKIRVFVKDSAHSFANKLRVPFYDTDIERRTENSLRNFADLLANHIENIRVRVEGEAELDSTYYAFVHNKTTQFGKAGGMMRDFPLLDPFLVNNGVELNGKPFIEILKWDREKDSLEFNFCYPIVRNDSLPQHPDLKYGYRKPVRAIKAIYNGNYITSDRAWYALLDYAEKNDLEVTGLPVEIFYNNPNIGVDEISWKAEVFMPLADQQE</sequence>
<evidence type="ECO:0000313" key="2">
    <source>
        <dbReference type="Proteomes" id="UP000625780"/>
    </source>
</evidence>
<evidence type="ECO:0008006" key="3">
    <source>
        <dbReference type="Google" id="ProtNLM"/>
    </source>
</evidence>
<keyword evidence="2" id="KW-1185">Reference proteome</keyword>
<dbReference type="Proteomes" id="UP000625780">
    <property type="component" value="Unassembled WGS sequence"/>
</dbReference>